<evidence type="ECO:0000313" key="2">
    <source>
        <dbReference type="Proteomes" id="UP000306719"/>
    </source>
</evidence>
<comment type="caution">
    <text evidence="1">The sequence shown here is derived from an EMBL/GenBank/DDBJ whole genome shotgun (WGS) entry which is preliminary data.</text>
</comment>
<proteinExistence type="predicted"/>
<organism evidence="1 2">
    <name type="scientific">Pseudoalteromonas rubra</name>
    <dbReference type="NCBI Taxonomy" id="43658"/>
    <lineage>
        <taxon>Bacteria</taxon>
        <taxon>Pseudomonadati</taxon>
        <taxon>Pseudomonadota</taxon>
        <taxon>Gammaproteobacteria</taxon>
        <taxon>Alteromonadales</taxon>
        <taxon>Pseudoalteromonadaceae</taxon>
        <taxon>Pseudoalteromonas</taxon>
    </lineage>
</organism>
<dbReference type="OrthoDB" id="582199at2"/>
<dbReference type="EMBL" id="PNCJ01000023">
    <property type="protein sequence ID" value="TMP35494.1"/>
    <property type="molecule type" value="Genomic_DNA"/>
</dbReference>
<accession>A0A5S3WXC9</accession>
<reference evidence="2" key="2">
    <citation type="submission" date="2019-06" db="EMBL/GenBank/DDBJ databases">
        <title>Co-occurence of chitin degradation, pigmentation and bioactivity in marine Pseudoalteromonas.</title>
        <authorList>
            <person name="Sonnenschein E.C."/>
            <person name="Bech P.K."/>
        </authorList>
    </citation>
    <scope>NUCLEOTIDE SEQUENCE [LARGE SCALE GENOMIC DNA]</scope>
    <source>
        <strain evidence="2">S2599</strain>
    </source>
</reference>
<dbReference type="InterPro" id="IPR036388">
    <property type="entry name" value="WH-like_DNA-bd_sf"/>
</dbReference>
<dbReference type="SUPFAM" id="SSF46785">
    <property type="entry name" value="Winged helix' DNA-binding domain"/>
    <property type="match status" value="1"/>
</dbReference>
<reference evidence="1 2" key="1">
    <citation type="submission" date="2018-01" db="EMBL/GenBank/DDBJ databases">
        <authorList>
            <person name="Paulsen S."/>
            <person name="Gram L.K."/>
        </authorList>
    </citation>
    <scope>NUCLEOTIDE SEQUENCE [LARGE SCALE GENOMIC DNA]</scope>
    <source>
        <strain evidence="1 2">S2599</strain>
    </source>
</reference>
<name>A0A5S3WXC9_9GAMM</name>
<dbReference type="InterPro" id="IPR036390">
    <property type="entry name" value="WH_DNA-bd_sf"/>
</dbReference>
<gene>
    <name evidence="1" type="ORF">CWB98_15875</name>
</gene>
<sequence length="161" mass="18102">MSTQFTKNGVPMVESQSLQLIQRAAQLNDAMTQHISQRLFDKGHTSLTPSLLSFLSTLECGVNFGSEIARKLGVTRQMVAKTVKELCRLGYLEQVQGTGRQKEILFTERGEQLMSDARALLSELDNVLLTSMDGDKISELINELSRIYQLVEQQTHTLEKQ</sequence>
<protein>
    <submittedName>
        <fullName evidence="1">MarR family transcriptional regulator</fullName>
    </submittedName>
</protein>
<evidence type="ECO:0000313" key="1">
    <source>
        <dbReference type="EMBL" id="TMP35494.1"/>
    </source>
</evidence>
<dbReference type="AlphaFoldDB" id="A0A5S3WXC9"/>
<dbReference type="Proteomes" id="UP000306719">
    <property type="component" value="Unassembled WGS sequence"/>
</dbReference>
<dbReference type="Gene3D" id="1.10.10.10">
    <property type="entry name" value="Winged helix-like DNA-binding domain superfamily/Winged helix DNA-binding domain"/>
    <property type="match status" value="1"/>
</dbReference>